<evidence type="ECO:0000256" key="8">
    <source>
        <dbReference type="SAM" id="SignalP"/>
    </source>
</evidence>
<keyword evidence="4" id="KW-0677">Repeat</keyword>
<dbReference type="OrthoDB" id="9805828at2"/>
<dbReference type="EMBL" id="UIGB01000001">
    <property type="protein sequence ID" value="SUU84058.1"/>
    <property type="molecule type" value="Genomic_DNA"/>
</dbReference>
<keyword evidence="8" id="KW-0732">Signal</keyword>
<feature type="repeat" description="WD" evidence="6">
    <location>
        <begin position="114"/>
        <end position="148"/>
    </location>
</feature>
<protein>
    <submittedName>
        <fullName evidence="10">Cytochrome c2</fullName>
    </submittedName>
</protein>
<dbReference type="InterPro" id="IPR036909">
    <property type="entry name" value="Cyt_c-like_dom_sf"/>
</dbReference>
<dbReference type="PROSITE" id="PS51007">
    <property type="entry name" value="CYTC"/>
    <property type="match status" value="1"/>
</dbReference>
<evidence type="ECO:0000256" key="5">
    <source>
        <dbReference type="ARBA" id="ARBA00023004"/>
    </source>
</evidence>
<gene>
    <name evidence="10" type="ORF">NCTC12722_01241</name>
</gene>
<dbReference type="SUPFAM" id="SSF50978">
    <property type="entry name" value="WD40 repeat-like"/>
    <property type="match status" value="1"/>
</dbReference>
<feature type="chain" id="PRO_5016954277" evidence="8">
    <location>
        <begin position="27"/>
        <end position="435"/>
    </location>
</feature>
<evidence type="ECO:0000256" key="7">
    <source>
        <dbReference type="PROSITE-ProRule" id="PRU00433"/>
    </source>
</evidence>
<dbReference type="Proteomes" id="UP000254343">
    <property type="component" value="Unassembled WGS sequence"/>
</dbReference>
<dbReference type="PROSITE" id="PS50082">
    <property type="entry name" value="WD_REPEATS_2"/>
    <property type="match status" value="5"/>
</dbReference>
<keyword evidence="2 7" id="KW-0349">Heme</keyword>
<dbReference type="InterPro" id="IPR001680">
    <property type="entry name" value="WD40_rpt"/>
</dbReference>
<dbReference type="SUPFAM" id="SSF46626">
    <property type="entry name" value="Cytochrome c"/>
    <property type="match status" value="1"/>
</dbReference>
<dbReference type="InterPro" id="IPR015943">
    <property type="entry name" value="WD40/YVTN_repeat-like_dom_sf"/>
</dbReference>
<evidence type="ECO:0000256" key="1">
    <source>
        <dbReference type="ARBA" id="ARBA00022574"/>
    </source>
</evidence>
<keyword evidence="3 7" id="KW-0479">Metal-binding</keyword>
<keyword evidence="5 7" id="KW-0408">Iron</keyword>
<dbReference type="CDD" id="cd00200">
    <property type="entry name" value="WD40"/>
    <property type="match status" value="1"/>
</dbReference>
<name>A0A380W534_AFIFE</name>
<evidence type="ECO:0000256" key="2">
    <source>
        <dbReference type="ARBA" id="ARBA00022617"/>
    </source>
</evidence>
<dbReference type="PRINTS" id="PR00320">
    <property type="entry name" value="GPROTEINBRPT"/>
</dbReference>
<sequence length="435" mass="45293">MEGFVVIRAPSTAVMAAALIAVMSDAATGQMRGHGGPVRAVAVSPDERSILSGSFDTSVIRWSVVTGFAEQVLRFHSSAVNAVVFLSDARMASAGADAQIAIWTVGRAKPDMILSGHEAPIVALAVSPDRTILASASWDSSVRLWPLNGSGKPRILEGHTQNVNSVAFTPDGLSLVSVGYDLTLRIWPLAGGAPDVVTLPSPLNAVAIGPDGGIAAGAADGMIYFLTGNGKIESRIQSGRTPVISLAVSPDGALLAAANIGGSVEIINRKTRTVERTLVGPGLPVWSVAFFGDSRTLLTGGADHTIRRWNALTGELLGSPVVGAPGDPLAAFAGDHGAEVFRACIACHTLSEKDGARAGPTLAGIFGRKIASLPDYNFSEALKKMDIVWTPETVAKLFEVGPATYTPGTKMPEQRIDSPEDRKALTDFLARVTAK</sequence>
<dbReference type="AlphaFoldDB" id="A0A380W534"/>
<dbReference type="Gene3D" id="2.130.10.10">
    <property type="entry name" value="YVTN repeat-like/Quinoprotein amine dehydrogenase"/>
    <property type="match status" value="2"/>
</dbReference>
<feature type="repeat" description="WD" evidence="6">
    <location>
        <begin position="31"/>
        <end position="72"/>
    </location>
</feature>
<dbReference type="Pfam" id="PF00034">
    <property type="entry name" value="Cytochrom_C"/>
    <property type="match status" value="1"/>
</dbReference>
<dbReference type="PANTHER" id="PTHR19879">
    <property type="entry name" value="TRANSCRIPTION INITIATION FACTOR TFIID"/>
    <property type="match status" value="1"/>
</dbReference>
<dbReference type="GO" id="GO:0046872">
    <property type="term" value="F:metal ion binding"/>
    <property type="evidence" value="ECO:0007669"/>
    <property type="project" value="UniProtKB-KW"/>
</dbReference>
<evidence type="ECO:0000256" key="6">
    <source>
        <dbReference type="PROSITE-ProRule" id="PRU00221"/>
    </source>
</evidence>
<evidence type="ECO:0000259" key="9">
    <source>
        <dbReference type="PROSITE" id="PS51007"/>
    </source>
</evidence>
<dbReference type="InterPro" id="IPR009056">
    <property type="entry name" value="Cyt_c-like_dom"/>
</dbReference>
<keyword evidence="1 6" id="KW-0853">WD repeat</keyword>
<evidence type="ECO:0000256" key="3">
    <source>
        <dbReference type="ARBA" id="ARBA00022723"/>
    </source>
</evidence>
<dbReference type="PROSITE" id="PS50294">
    <property type="entry name" value="WD_REPEATS_REGION"/>
    <property type="match status" value="3"/>
</dbReference>
<feature type="repeat" description="WD" evidence="6">
    <location>
        <begin position="278"/>
        <end position="319"/>
    </location>
</feature>
<feature type="repeat" description="WD" evidence="6">
    <location>
        <begin position="73"/>
        <end position="105"/>
    </location>
</feature>
<feature type="signal peptide" evidence="8">
    <location>
        <begin position="1"/>
        <end position="26"/>
    </location>
</feature>
<dbReference type="InterPro" id="IPR036322">
    <property type="entry name" value="WD40_repeat_dom_sf"/>
</dbReference>
<feature type="repeat" description="WD" evidence="6">
    <location>
        <begin position="156"/>
        <end position="187"/>
    </location>
</feature>
<evidence type="ECO:0000313" key="11">
    <source>
        <dbReference type="Proteomes" id="UP000254343"/>
    </source>
</evidence>
<evidence type="ECO:0000256" key="4">
    <source>
        <dbReference type="ARBA" id="ARBA00022737"/>
    </source>
</evidence>
<dbReference type="InterPro" id="IPR020472">
    <property type="entry name" value="WD40_PAC1"/>
</dbReference>
<accession>A0A380W534</accession>
<feature type="domain" description="Cytochrome c" evidence="9">
    <location>
        <begin position="332"/>
        <end position="433"/>
    </location>
</feature>
<organism evidence="10 11">
    <name type="scientific">Afipia felis</name>
    <name type="common">Cat scratch disease bacillus</name>
    <dbReference type="NCBI Taxonomy" id="1035"/>
    <lineage>
        <taxon>Bacteria</taxon>
        <taxon>Pseudomonadati</taxon>
        <taxon>Pseudomonadota</taxon>
        <taxon>Alphaproteobacteria</taxon>
        <taxon>Hyphomicrobiales</taxon>
        <taxon>Nitrobacteraceae</taxon>
        <taxon>Afipia</taxon>
    </lineage>
</organism>
<dbReference type="GO" id="GO:0020037">
    <property type="term" value="F:heme binding"/>
    <property type="evidence" value="ECO:0007669"/>
    <property type="project" value="InterPro"/>
</dbReference>
<dbReference type="Gene3D" id="1.10.760.10">
    <property type="entry name" value="Cytochrome c-like domain"/>
    <property type="match status" value="1"/>
</dbReference>
<evidence type="ECO:0000313" key="10">
    <source>
        <dbReference type="EMBL" id="SUU84058.1"/>
    </source>
</evidence>
<dbReference type="SMART" id="SM00320">
    <property type="entry name" value="WD40"/>
    <property type="match status" value="7"/>
</dbReference>
<dbReference type="PANTHER" id="PTHR19879:SF9">
    <property type="entry name" value="TRANSCRIPTION INITIATION FACTOR TFIID SUBUNIT 5"/>
    <property type="match status" value="1"/>
</dbReference>
<reference evidence="10 11" key="1">
    <citation type="submission" date="2018-06" db="EMBL/GenBank/DDBJ databases">
        <authorList>
            <consortium name="Pathogen Informatics"/>
            <person name="Doyle S."/>
        </authorList>
    </citation>
    <scope>NUCLEOTIDE SEQUENCE [LARGE SCALE GENOMIC DNA]</scope>
    <source>
        <strain evidence="10 11">NCTC12722</strain>
    </source>
</reference>
<dbReference type="Pfam" id="PF00400">
    <property type="entry name" value="WD40"/>
    <property type="match status" value="5"/>
</dbReference>
<proteinExistence type="predicted"/>
<dbReference type="GO" id="GO:0009055">
    <property type="term" value="F:electron transfer activity"/>
    <property type="evidence" value="ECO:0007669"/>
    <property type="project" value="InterPro"/>
</dbReference>
<dbReference type="RefSeq" id="WP_002718838.1">
    <property type="nucleotide sequence ID" value="NZ_UFSI01000001.1"/>
</dbReference>